<keyword evidence="3" id="KW-1185">Reference proteome</keyword>
<dbReference type="Gene3D" id="2.30.110.10">
    <property type="entry name" value="Electron Transport, Fmn-binding Protein, Chain A"/>
    <property type="match status" value="1"/>
</dbReference>
<dbReference type="SUPFAM" id="SSF50475">
    <property type="entry name" value="FMN-binding split barrel"/>
    <property type="match status" value="1"/>
</dbReference>
<feature type="domain" description="Pyridoxamine 5'-phosphate oxidase N-terminal" evidence="1">
    <location>
        <begin position="9"/>
        <end position="104"/>
    </location>
</feature>
<dbReference type="Pfam" id="PF01243">
    <property type="entry name" value="PNPOx_N"/>
    <property type="match status" value="1"/>
</dbReference>
<dbReference type="InterPro" id="IPR011576">
    <property type="entry name" value="Pyridox_Oxase_N"/>
</dbReference>
<evidence type="ECO:0000313" key="3">
    <source>
        <dbReference type="Proteomes" id="UP001595993"/>
    </source>
</evidence>
<comment type="caution">
    <text evidence="2">The sequence shown here is derived from an EMBL/GenBank/DDBJ whole genome shotgun (WGS) entry which is preliminary data.</text>
</comment>
<accession>A0ABV9G7Z2</accession>
<reference evidence="3" key="1">
    <citation type="journal article" date="2019" name="Int. J. Syst. Evol. Microbiol.">
        <title>The Global Catalogue of Microorganisms (GCM) 10K type strain sequencing project: providing services to taxonomists for standard genome sequencing and annotation.</title>
        <authorList>
            <consortium name="The Broad Institute Genomics Platform"/>
            <consortium name="The Broad Institute Genome Sequencing Center for Infectious Disease"/>
            <person name="Wu L."/>
            <person name="Ma J."/>
        </authorList>
    </citation>
    <scope>NUCLEOTIDE SEQUENCE [LARGE SCALE GENOMIC DNA]</scope>
    <source>
        <strain evidence="3">CGMCC 4.7139</strain>
    </source>
</reference>
<dbReference type="Proteomes" id="UP001595993">
    <property type="component" value="Unassembled WGS sequence"/>
</dbReference>
<organism evidence="2 3">
    <name type="scientific">Streptomyces maoxianensis</name>
    <dbReference type="NCBI Taxonomy" id="1459942"/>
    <lineage>
        <taxon>Bacteria</taxon>
        <taxon>Bacillati</taxon>
        <taxon>Actinomycetota</taxon>
        <taxon>Actinomycetes</taxon>
        <taxon>Kitasatosporales</taxon>
        <taxon>Streptomycetaceae</taxon>
        <taxon>Streptomyces</taxon>
    </lineage>
</organism>
<evidence type="ECO:0000313" key="2">
    <source>
        <dbReference type="EMBL" id="MFC4609185.1"/>
    </source>
</evidence>
<sequence>MKRDELIWFLRRYKLAVQASVAPGGAPQAAVVGFAVSDELEIVFDTVETTRKCLNLHADPRISLVVGWDDAVTAQIEGVADFPTGPELERIQQCYFTAYPDGRDRLTWPGITHVRVRPTWVRYSDFTQDPPLIEELTVAELTTE</sequence>
<gene>
    <name evidence="2" type="ORF">ACFO9E_15360</name>
</gene>
<protein>
    <submittedName>
        <fullName evidence="2">Pyridoxamine 5'-phosphate oxidase family protein</fullName>
    </submittedName>
</protein>
<dbReference type="EMBL" id="JBHSFE010000011">
    <property type="protein sequence ID" value="MFC4609185.1"/>
    <property type="molecule type" value="Genomic_DNA"/>
</dbReference>
<dbReference type="RefSeq" id="WP_381195606.1">
    <property type="nucleotide sequence ID" value="NZ_JBHSFE010000011.1"/>
</dbReference>
<evidence type="ECO:0000259" key="1">
    <source>
        <dbReference type="Pfam" id="PF01243"/>
    </source>
</evidence>
<dbReference type="InterPro" id="IPR012349">
    <property type="entry name" value="Split_barrel_FMN-bd"/>
</dbReference>
<proteinExistence type="predicted"/>
<name>A0ABV9G7Z2_9ACTN</name>